<organism evidence="2">
    <name type="scientific">Melampsora larici-populina (strain 98AG31 / pathotype 3-4-7)</name>
    <name type="common">Poplar leaf rust fungus</name>
    <dbReference type="NCBI Taxonomy" id="747676"/>
    <lineage>
        <taxon>Eukaryota</taxon>
        <taxon>Fungi</taxon>
        <taxon>Dikarya</taxon>
        <taxon>Basidiomycota</taxon>
        <taxon>Pucciniomycotina</taxon>
        <taxon>Pucciniomycetes</taxon>
        <taxon>Pucciniales</taxon>
        <taxon>Melampsoraceae</taxon>
        <taxon>Melampsora</taxon>
    </lineage>
</organism>
<dbReference type="InterPro" id="IPR032675">
    <property type="entry name" value="LRR_dom_sf"/>
</dbReference>
<evidence type="ECO:0000313" key="1">
    <source>
        <dbReference type="EMBL" id="EGG09859.1"/>
    </source>
</evidence>
<evidence type="ECO:0000313" key="2">
    <source>
        <dbReference type="Proteomes" id="UP000001072"/>
    </source>
</evidence>
<accession>F4RCC1</accession>
<reference evidence="2" key="1">
    <citation type="journal article" date="2011" name="Proc. Natl. Acad. Sci. U.S.A.">
        <title>Obligate biotrophy features unraveled by the genomic analysis of rust fungi.</title>
        <authorList>
            <person name="Duplessis S."/>
            <person name="Cuomo C.A."/>
            <person name="Lin Y.-C."/>
            <person name="Aerts A."/>
            <person name="Tisserant E."/>
            <person name="Veneault-Fourrey C."/>
            <person name="Joly D.L."/>
            <person name="Hacquard S."/>
            <person name="Amselem J."/>
            <person name="Cantarel B.L."/>
            <person name="Chiu R."/>
            <person name="Coutinho P.M."/>
            <person name="Feau N."/>
            <person name="Field M."/>
            <person name="Frey P."/>
            <person name="Gelhaye E."/>
            <person name="Goldberg J."/>
            <person name="Grabherr M.G."/>
            <person name="Kodira C.D."/>
            <person name="Kohler A."/>
            <person name="Kuees U."/>
            <person name="Lindquist E.A."/>
            <person name="Lucas S.M."/>
            <person name="Mago R."/>
            <person name="Mauceli E."/>
            <person name="Morin E."/>
            <person name="Murat C."/>
            <person name="Pangilinan J.L."/>
            <person name="Park R."/>
            <person name="Pearson M."/>
            <person name="Quesneville H."/>
            <person name="Rouhier N."/>
            <person name="Sakthikumar S."/>
            <person name="Salamov A.A."/>
            <person name="Schmutz J."/>
            <person name="Selles B."/>
            <person name="Shapiro H."/>
            <person name="Tanguay P."/>
            <person name="Tuskan G.A."/>
            <person name="Henrissat B."/>
            <person name="Van de Peer Y."/>
            <person name="Rouze P."/>
            <person name="Ellis J.G."/>
            <person name="Dodds P.N."/>
            <person name="Schein J.E."/>
            <person name="Zhong S."/>
            <person name="Hamelin R.C."/>
            <person name="Grigoriev I.V."/>
            <person name="Szabo L.J."/>
            <person name="Martin F."/>
        </authorList>
    </citation>
    <scope>NUCLEOTIDE SEQUENCE [LARGE SCALE GENOMIC DNA]</scope>
    <source>
        <strain evidence="2">98AG31 / pathotype 3-4-7</strain>
    </source>
</reference>
<dbReference type="Gene3D" id="3.80.10.10">
    <property type="entry name" value="Ribonuclease Inhibitor"/>
    <property type="match status" value="1"/>
</dbReference>
<keyword evidence="2" id="KW-1185">Reference proteome</keyword>
<sequence length="492" mass="57370">MIHNLSGSSDYLQHEFNKHNPKLNQAVFNLIYWSINKDPQRDINIDGSAGEAFQFLAGRYQSDNLTEFIMIRANLPEEILDNIDNIVFLYSSNECSAMWARKYKRKQPCNLSARTTFQSLAVVNQKFYRLCLPKLWQRLDFLTECELPAPMSIWTEDILLKHGNLVKSFRFKLEDLDLIVKDDDEVFLESQRSNFNNGKRISKDTRWDYPSGLGPMNVEKILRACPCIKSVEMIFPEHTYLSVLSYPLTSRFKGLFRLIPHLQHLKLRDLGCRGSPNEFTIDLLKNLPSLVSLVLKDFRFSQKASTEESFGWNVAQHQNLLKLCLKRVTCKDQTWTLSSWPQPLATLELHYCKGLTPVMVHNLLSGSAPYLTRFEFKLEHPSSEPDVDSQTDLPALKELLLDCGSGFALASFKGCKHLEMIKYRCIMNNDLWNLVEHLLSTYTWPKLLVLNLCHERWNIDRNNWKILTKKDIYEFWKYYKITLLITSEADLY</sequence>
<evidence type="ECO:0008006" key="3">
    <source>
        <dbReference type="Google" id="ProtNLM"/>
    </source>
</evidence>
<dbReference type="SUPFAM" id="SSF52058">
    <property type="entry name" value="L domain-like"/>
    <property type="match status" value="1"/>
</dbReference>
<dbReference type="VEuPathDB" id="FungiDB:MELLADRAFT_60998"/>
<dbReference type="HOGENOM" id="CLU_038719_1_0_1"/>
<name>F4RCC1_MELLP</name>
<dbReference type="KEGG" id="mlr:MELLADRAFT_60998"/>
<gene>
    <name evidence="1" type="ORF">MELLADRAFT_60998</name>
</gene>
<dbReference type="EMBL" id="GL883096">
    <property type="protein sequence ID" value="EGG09859.1"/>
    <property type="molecule type" value="Genomic_DNA"/>
</dbReference>
<dbReference type="AlphaFoldDB" id="F4RCC1"/>
<dbReference type="RefSeq" id="XP_007406913.1">
    <property type="nucleotide sequence ID" value="XM_007406851.1"/>
</dbReference>
<dbReference type="Proteomes" id="UP000001072">
    <property type="component" value="Unassembled WGS sequence"/>
</dbReference>
<proteinExistence type="predicted"/>
<dbReference type="GeneID" id="18929647"/>
<dbReference type="InParanoid" id="F4RCC1"/>
<protein>
    <recommendedName>
        <fullName evidence="3">F-box domain-containing protein</fullName>
    </recommendedName>
</protein>